<evidence type="ECO:0000313" key="2">
    <source>
        <dbReference type="EMBL" id="KAH3688499.1"/>
    </source>
</evidence>
<dbReference type="Proteomes" id="UP000774326">
    <property type="component" value="Unassembled WGS sequence"/>
</dbReference>
<feature type="region of interest" description="Disordered" evidence="1">
    <location>
        <begin position="75"/>
        <end position="104"/>
    </location>
</feature>
<accession>A0A9P8QGH7</accession>
<proteinExistence type="predicted"/>
<dbReference type="EMBL" id="JAEUBG010000314">
    <property type="protein sequence ID" value="KAH3688499.1"/>
    <property type="molecule type" value="Genomic_DNA"/>
</dbReference>
<organism evidence="2 3">
    <name type="scientific">Wickerhamomyces pijperi</name>
    <name type="common">Yeast</name>
    <name type="synonym">Pichia pijperi</name>
    <dbReference type="NCBI Taxonomy" id="599730"/>
    <lineage>
        <taxon>Eukaryota</taxon>
        <taxon>Fungi</taxon>
        <taxon>Dikarya</taxon>
        <taxon>Ascomycota</taxon>
        <taxon>Saccharomycotina</taxon>
        <taxon>Saccharomycetes</taxon>
        <taxon>Phaffomycetales</taxon>
        <taxon>Wickerhamomycetaceae</taxon>
        <taxon>Wickerhamomyces</taxon>
    </lineage>
</organism>
<name>A0A9P8QGH7_WICPI</name>
<keyword evidence="3" id="KW-1185">Reference proteome</keyword>
<reference evidence="2" key="1">
    <citation type="journal article" date="2021" name="Open Biol.">
        <title>Shared evolutionary footprints suggest mitochondrial oxidative damage underlies multiple complex I losses in fungi.</title>
        <authorList>
            <person name="Schikora-Tamarit M.A."/>
            <person name="Marcet-Houben M."/>
            <person name="Nosek J."/>
            <person name="Gabaldon T."/>
        </authorList>
    </citation>
    <scope>NUCLEOTIDE SEQUENCE</scope>
    <source>
        <strain evidence="2">CBS2887</strain>
    </source>
</reference>
<reference evidence="2" key="2">
    <citation type="submission" date="2021-01" db="EMBL/GenBank/DDBJ databases">
        <authorList>
            <person name="Schikora-Tamarit M.A."/>
        </authorList>
    </citation>
    <scope>NUCLEOTIDE SEQUENCE</scope>
    <source>
        <strain evidence="2">CBS2887</strain>
    </source>
</reference>
<gene>
    <name evidence="2" type="ORF">WICPIJ_000516</name>
</gene>
<sequence>MSINFVGITVAVTVINTDNFFDFLRDTNDLVVIGGAPALDVLELVNILRHGVKPNASDFSDVSFHSETDALLGSMVDSESVQDDGVGTEQSVDDREGGDGSGATETAMCWLVVEHLE</sequence>
<evidence type="ECO:0000256" key="1">
    <source>
        <dbReference type="SAM" id="MobiDB-lite"/>
    </source>
</evidence>
<comment type="caution">
    <text evidence="2">The sequence shown here is derived from an EMBL/GenBank/DDBJ whole genome shotgun (WGS) entry which is preliminary data.</text>
</comment>
<evidence type="ECO:0000313" key="3">
    <source>
        <dbReference type="Proteomes" id="UP000774326"/>
    </source>
</evidence>
<dbReference type="AlphaFoldDB" id="A0A9P8QGH7"/>
<protein>
    <submittedName>
        <fullName evidence="2">Uncharacterized protein</fullName>
    </submittedName>
</protein>